<name>A0A517SNI4_9BACT</name>
<dbReference type="EMBL" id="CP036272">
    <property type="protein sequence ID" value="QDT57679.1"/>
    <property type="molecule type" value="Genomic_DNA"/>
</dbReference>
<evidence type="ECO:0000313" key="2">
    <source>
        <dbReference type="Proteomes" id="UP000315003"/>
    </source>
</evidence>
<dbReference type="PANTHER" id="PTHR42637">
    <property type="entry name" value="TRNA-(MS[2]IO[6]A)-HYDROXYLASE"/>
    <property type="match status" value="1"/>
</dbReference>
<dbReference type="SUPFAM" id="SSF47240">
    <property type="entry name" value="Ferritin-like"/>
    <property type="match status" value="1"/>
</dbReference>
<proteinExistence type="predicted"/>
<dbReference type="Pfam" id="PF06175">
    <property type="entry name" value="MiaE"/>
    <property type="match status" value="1"/>
</dbReference>
<dbReference type="InterPro" id="IPR012347">
    <property type="entry name" value="Ferritin-like"/>
</dbReference>
<dbReference type="PIRSF" id="PIRSF020736">
    <property type="entry name" value="MiaE"/>
    <property type="match status" value="1"/>
</dbReference>
<reference evidence="1 2" key="1">
    <citation type="submission" date="2019-02" db="EMBL/GenBank/DDBJ databases">
        <title>Deep-cultivation of Planctomycetes and their phenomic and genomic characterization uncovers novel biology.</title>
        <authorList>
            <person name="Wiegand S."/>
            <person name="Jogler M."/>
            <person name="Boedeker C."/>
            <person name="Pinto D."/>
            <person name="Vollmers J."/>
            <person name="Rivas-Marin E."/>
            <person name="Kohn T."/>
            <person name="Peeters S.H."/>
            <person name="Heuer A."/>
            <person name="Rast P."/>
            <person name="Oberbeckmann S."/>
            <person name="Bunk B."/>
            <person name="Jeske O."/>
            <person name="Meyerdierks A."/>
            <person name="Storesund J.E."/>
            <person name="Kallscheuer N."/>
            <person name="Luecker S."/>
            <person name="Lage O.M."/>
            <person name="Pohl T."/>
            <person name="Merkel B.J."/>
            <person name="Hornburger P."/>
            <person name="Mueller R.-W."/>
            <person name="Bruemmer F."/>
            <person name="Labrenz M."/>
            <person name="Spormann A.M."/>
            <person name="Op den Camp H."/>
            <person name="Overmann J."/>
            <person name="Amann R."/>
            <person name="Jetten M.S.M."/>
            <person name="Mascher T."/>
            <person name="Medema M.H."/>
            <person name="Devos D.P."/>
            <person name="Kaster A.-K."/>
            <person name="Ovreas L."/>
            <person name="Rohde M."/>
            <person name="Galperin M.Y."/>
            <person name="Jogler C."/>
        </authorList>
    </citation>
    <scope>NUCLEOTIDE SEQUENCE [LARGE SCALE GENOMIC DNA]</scope>
    <source>
        <strain evidence="1 2">SV_7m_r</strain>
    </source>
</reference>
<dbReference type="GO" id="GO:0006400">
    <property type="term" value="P:tRNA modification"/>
    <property type="evidence" value="ECO:0007669"/>
    <property type="project" value="InterPro"/>
</dbReference>
<dbReference type="RefSeq" id="WP_145268317.1">
    <property type="nucleotide sequence ID" value="NZ_CP036272.1"/>
</dbReference>
<gene>
    <name evidence="1" type="ORF">SV7mr_01630</name>
</gene>
<sequence length="193" mass="22482">MLHLQSESTKRWLNQVDQHLDEVLIDHAHCERKAASTAMSLMNSYTENRELCVEMTRIIEEELEHYHMVMEVLDEREISFCRLPSGHYGRELNALTRPQEPNRAVDRLLIASLIEARSCERFKLLAQHIKERDPKLAEFYASLFESEARHHTTYVQLAEHFAARDEVMQRLDQLSAAETEIIAKGSPLARMHS</sequence>
<dbReference type="GO" id="GO:0045301">
    <property type="term" value="F:tRNA 2-(methylsulfanyl)-N(6)-isopentenyladenosine(37) hydroxylase activity"/>
    <property type="evidence" value="ECO:0007669"/>
    <property type="project" value="InterPro"/>
</dbReference>
<accession>A0A517SNI4</accession>
<dbReference type="OrthoDB" id="9802518at2"/>
<organism evidence="1 2">
    <name type="scientific">Stieleria bergensis</name>
    <dbReference type="NCBI Taxonomy" id="2528025"/>
    <lineage>
        <taxon>Bacteria</taxon>
        <taxon>Pseudomonadati</taxon>
        <taxon>Planctomycetota</taxon>
        <taxon>Planctomycetia</taxon>
        <taxon>Pirellulales</taxon>
        <taxon>Pirellulaceae</taxon>
        <taxon>Stieleria</taxon>
    </lineage>
</organism>
<dbReference type="Gene3D" id="1.20.1260.10">
    <property type="match status" value="1"/>
</dbReference>
<protein>
    <submittedName>
        <fullName evidence="1">tRNA-(MS[2]IO[6]A)-hydroxylase (MiaE)</fullName>
    </submittedName>
</protein>
<dbReference type="AlphaFoldDB" id="A0A517SNI4"/>
<dbReference type="Proteomes" id="UP000315003">
    <property type="component" value="Chromosome"/>
</dbReference>
<dbReference type="InterPro" id="IPR010386">
    <property type="entry name" value="tRNA-Hydrxlase_MiaE"/>
</dbReference>
<dbReference type="InterPro" id="IPR009078">
    <property type="entry name" value="Ferritin-like_SF"/>
</dbReference>
<dbReference type="PANTHER" id="PTHR42637:SF1">
    <property type="entry name" value="TRNA 2-(METHYLSULFANYL)-N(6)-ISOPENTENYLADENOSINE(37) HYDROXYLASE"/>
    <property type="match status" value="1"/>
</dbReference>
<keyword evidence="2" id="KW-1185">Reference proteome</keyword>
<evidence type="ECO:0000313" key="1">
    <source>
        <dbReference type="EMBL" id="QDT57679.1"/>
    </source>
</evidence>
<dbReference type="CDD" id="cd07910">
    <property type="entry name" value="MiaE"/>
    <property type="match status" value="1"/>
</dbReference>